<keyword evidence="7" id="KW-0067">ATP-binding</keyword>
<evidence type="ECO:0000256" key="5">
    <source>
        <dbReference type="ARBA" id="ARBA00022737"/>
    </source>
</evidence>
<evidence type="ECO:0000259" key="14">
    <source>
        <dbReference type="PROSITE" id="PS50929"/>
    </source>
</evidence>
<dbReference type="InterPro" id="IPR003439">
    <property type="entry name" value="ABC_transporter-like_ATP-bd"/>
</dbReference>
<evidence type="ECO:0000256" key="12">
    <source>
        <dbReference type="SAM" id="Phobius"/>
    </source>
</evidence>
<feature type="transmembrane region" description="Helical" evidence="12">
    <location>
        <begin position="179"/>
        <end position="198"/>
    </location>
</feature>
<keyword evidence="4 12" id="KW-0812">Transmembrane</keyword>
<dbReference type="Pfam" id="PF00005">
    <property type="entry name" value="ABC_tran"/>
    <property type="match status" value="2"/>
</dbReference>
<protein>
    <submittedName>
        <fullName evidence="15">Uncharacterized protein</fullName>
    </submittedName>
</protein>
<dbReference type="GO" id="GO:0016887">
    <property type="term" value="F:ATP hydrolysis activity"/>
    <property type="evidence" value="ECO:0007669"/>
    <property type="project" value="InterPro"/>
</dbReference>
<dbReference type="CDD" id="cd18604">
    <property type="entry name" value="ABC_6TM_VMR1_D2_like"/>
    <property type="match status" value="1"/>
</dbReference>
<dbReference type="CDD" id="cd18596">
    <property type="entry name" value="ABC_6TM_VMR1_D1_like"/>
    <property type="match status" value="1"/>
</dbReference>
<feature type="domain" description="ABC transporter" evidence="13">
    <location>
        <begin position="1382"/>
        <end position="1649"/>
    </location>
</feature>
<feature type="transmembrane region" description="Helical" evidence="12">
    <location>
        <begin position="1028"/>
        <end position="1049"/>
    </location>
</feature>
<feature type="region of interest" description="Disordered" evidence="11">
    <location>
        <begin position="1503"/>
        <end position="1531"/>
    </location>
</feature>
<feature type="domain" description="ABC transmembrane type-1" evidence="14">
    <location>
        <begin position="1089"/>
        <end position="1348"/>
    </location>
</feature>
<feature type="compositionally biased region" description="Acidic residues" evidence="11">
    <location>
        <begin position="472"/>
        <end position="482"/>
    </location>
</feature>
<organism evidence="15 16">
    <name type="scientific">Thyridium curvatum</name>
    <dbReference type="NCBI Taxonomy" id="1093900"/>
    <lineage>
        <taxon>Eukaryota</taxon>
        <taxon>Fungi</taxon>
        <taxon>Dikarya</taxon>
        <taxon>Ascomycota</taxon>
        <taxon>Pezizomycotina</taxon>
        <taxon>Sordariomycetes</taxon>
        <taxon>Sordariomycetidae</taxon>
        <taxon>Thyridiales</taxon>
        <taxon>Thyridiaceae</taxon>
        <taxon>Thyridium</taxon>
    </lineage>
</organism>
<feature type="transmembrane region" description="Helical" evidence="12">
    <location>
        <begin position="338"/>
        <end position="359"/>
    </location>
</feature>
<keyword evidence="5" id="KW-0677">Repeat</keyword>
<evidence type="ECO:0000256" key="11">
    <source>
        <dbReference type="SAM" id="MobiDB-lite"/>
    </source>
</evidence>
<dbReference type="FunFam" id="3.40.50.300:FF:000825">
    <property type="entry name" value="ABC bile acid transporter"/>
    <property type="match status" value="1"/>
</dbReference>
<keyword evidence="8 12" id="KW-1133">Transmembrane helix</keyword>
<dbReference type="CDD" id="cd03250">
    <property type="entry name" value="ABCC_MRP_domain1"/>
    <property type="match status" value="1"/>
</dbReference>
<keyword evidence="10" id="KW-0325">Glycoprotein</keyword>
<evidence type="ECO:0000256" key="2">
    <source>
        <dbReference type="ARBA" id="ARBA00009726"/>
    </source>
</evidence>
<dbReference type="PANTHER" id="PTHR24223">
    <property type="entry name" value="ATP-BINDING CASSETTE SUB-FAMILY C"/>
    <property type="match status" value="1"/>
</dbReference>
<feature type="transmembrane region" description="Helical" evidence="12">
    <location>
        <begin position="1210"/>
        <end position="1227"/>
    </location>
</feature>
<feature type="compositionally biased region" description="Gly residues" evidence="11">
    <location>
        <begin position="1514"/>
        <end position="1525"/>
    </location>
</feature>
<dbReference type="EMBL" id="SKBQ01000014">
    <property type="protein sequence ID" value="TPX17206.1"/>
    <property type="molecule type" value="Genomic_DNA"/>
</dbReference>
<dbReference type="OrthoDB" id="6500128at2759"/>
<dbReference type="GO" id="GO:0140359">
    <property type="term" value="F:ABC-type transporter activity"/>
    <property type="evidence" value="ECO:0007669"/>
    <property type="project" value="InterPro"/>
</dbReference>
<evidence type="ECO:0000259" key="13">
    <source>
        <dbReference type="PROSITE" id="PS50893"/>
    </source>
</evidence>
<feature type="transmembrane region" description="Helical" evidence="12">
    <location>
        <begin position="1184"/>
        <end position="1204"/>
    </location>
</feature>
<feature type="transmembrane region" description="Helical" evidence="12">
    <location>
        <begin position="519"/>
        <end position="546"/>
    </location>
</feature>
<dbReference type="InterPro" id="IPR027417">
    <property type="entry name" value="P-loop_NTPase"/>
</dbReference>
<dbReference type="GO" id="GO:0016020">
    <property type="term" value="C:membrane"/>
    <property type="evidence" value="ECO:0007669"/>
    <property type="project" value="UniProtKB-SubCell"/>
</dbReference>
<comment type="caution">
    <text evidence="15">The sequence shown here is derived from an EMBL/GenBank/DDBJ whole genome shotgun (WGS) entry which is preliminary data.</text>
</comment>
<evidence type="ECO:0000256" key="10">
    <source>
        <dbReference type="ARBA" id="ARBA00023180"/>
    </source>
</evidence>
<dbReference type="PROSITE" id="PS50893">
    <property type="entry name" value="ABC_TRANSPORTER_2"/>
    <property type="match status" value="2"/>
</dbReference>
<feature type="transmembrane region" description="Helical" evidence="12">
    <location>
        <begin position="1105"/>
        <end position="1129"/>
    </location>
</feature>
<evidence type="ECO:0000256" key="9">
    <source>
        <dbReference type="ARBA" id="ARBA00023136"/>
    </source>
</evidence>
<dbReference type="PANTHER" id="PTHR24223:SF456">
    <property type="entry name" value="MULTIDRUG RESISTANCE-ASSOCIATED PROTEIN LETHAL(2)03659"/>
    <property type="match status" value="1"/>
</dbReference>
<feature type="compositionally biased region" description="Low complexity" evidence="11">
    <location>
        <begin position="1503"/>
        <end position="1513"/>
    </location>
</feature>
<feature type="domain" description="ABC transmembrane type-1" evidence="14">
    <location>
        <begin position="348"/>
        <end position="675"/>
    </location>
</feature>
<comment type="similarity">
    <text evidence="2">Belongs to the ABC transporter superfamily. ABCC family. Conjugate transporter (TC 3.A.1.208) subfamily.</text>
</comment>
<dbReference type="Gene3D" id="1.20.1560.10">
    <property type="entry name" value="ABC transporter type 1, transmembrane domain"/>
    <property type="match status" value="2"/>
</dbReference>
<evidence type="ECO:0000256" key="6">
    <source>
        <dbReference type="ARBA" id="ARBA00022741"/>
    </source>
</evidence>
<keyword evidence="6" id="KW-0547">Nucleotide-binding</keyword>
<feature type="transmembrane region" description="Helical" evidence="12">
    <location>
        <begin position="89"/>
        <end position="112"/>
    </location>
</feature>
<keyword evidence="16" id="KW-1185">Reference proteome</keyword>
<dbReference type="PROSITE" id="PS50929">
    <property type="entry name" value="ABC_TM1F"/>
    <property type="match status" value="2"/>
</dbReference>
<dbReference type="Gene3D" id="3.40.50.300">
    <property type="entry name" value="P-loop containing nucleotide triphosphate hydrolases"/>
    <property type="match status" value="2"/>
</dbReference>
<accession>A0A507BD62</accession>
<feature type="transmembrane region" description="Helical" evidence="12">
    <location>
        <begin position="148"/>
        <end position="173"/>
    </location>
</feature>
<feature type="transmembrane region" description="Helical" evidence="12">
    <location>
        <begin position="235"/>
        <end position="257"/>
    </location>
</feature>
<dbReference type="Pfam" id="PF00664">
    <property type="entry name" value="ABC_membrane"/>
    <property type="match status" value="2"/>
</dbReference>
<evidence type="ECO:0000313" key="15">
    <source>
        <dbReference type="EMBL" id="TPX17206.1"/>
    </source>
</evidence>
<evidence type="ECO:0000313" key="16">
    <source>
        <dbReference type="Proteomes" id="UP000319257"/>
    </source>
</evidence>
<dbReference type="InterPro" id="IPR011527">
    <property type="entry name" value="ABC1_TM_dom"/>
</dbReference>
<feature type="region of interest" description="Disordered" evidence="11">
    <location>
        <begin position="462"/>
        <end position="485"/>
    </location>
</feature>
<reference evidence="15 16" key="1">
    <citation type="submission" date="2019-06" db="EMBL/GenBank/DDBJ databases">
        <title>Draft genome sequence of the filamentous fungus Phialemoniopsis curvata isolated from diesel fuel.</title>
        <authorList>
            <person name="Varaljay V.A."/>
            <person name="Lyon W.J."/>
            <person name="Crouch A.L."/>
            <person name="Drake C.E."/>
            <person name="Hollomon J.M."/>
            <person name="Nadeau L.J."/>
            <person name="Nunn H.S."/>
            <person name="Stevenson B.S."/>
            <person name="Bojanowski C.L."/>
            <person name="Crookes-Goodson W.J."/>
        </authorList>
    </citation>
    <scope>NUCLEOTIDE SEQUENCE [LARGE SCALE GENOMIC DNA]</scope>
    <source>
        <strain evidence="15 16">D216</strain>
    </source>
</reference>
<feature type="domain" description="ABC transporter" evidence="13">
    <location>
        <begin position="702"/>
        <end position="953"/>
    </location>
</feature>
<dbReference type="SUPFAM" id="SSF90123">
    <property type="entry name" value="ABC transporter transmembrane region"/>
    <property type="match status" value="2"/>
</dbReference>
<dbReference type="RefSeq" id="XP_030998917.1">
    <property type="nucleotide sequence ID" value="XM_031137612.1"/>
</dbReference>
<dbReference type="GeneID" id="41970771"/>
<dbReference type="InterPro" id="IPR017871">
    <property type="entry name" value="ABC_transporter-like_CS"/>
</dbReference>
<sequence length="1673" mass="183083">MREADRWIEGGVLARLLPPSPPASTYDKGIDTLTISGGGDGGGGGGAYFMDDPTLIHQPARGIPEALQHHTSSTGSCATIMSSSHDSELIGNATGLAVIGLCSLPAVSSFIIQLRKRERRSTLIYEDPDGQSTPEAVKAFSNKSAKAIIVLLAVAGLFARLAHAVVATGYLVQNWASEAAWFFLVLQAVFIASTRHPVTSYNLGLYLFLSATILAIGVIVQGTRLAEELLHTSPFLFALRIIELVAVLALACASLAIPRRPNVYYNGKLVDTMYTVSAFTRFNFSWPSGILSLARKKKNLDMEDLPRPDHYSRARDVSRYWKTHQFSSHRLWLSVLKAHWVVFTIQWVLTLGTAFLNFAPQWVTLQLLRILESRHAGDTYGVDVWAWAFWLGVSIVAQAWLENYGFWISWAELSVPIRAQLSTLIFEKAMRKKDVKGTGASSQKESVTDDAEAAVAEIAGESTANDRPEVPAQEEADIDDDEAVKKGKQQTVNLIGVDSKRVADFCAYQQMFPGSVFRLVISIGFLASLLGWPALLAGLASMLAIMPVNIFFSKKYAAAQDRLMKIRDDKLEVVTEALQGIRQIKFSALEPEWEKKIGDVREKELGSVWDVFLADTALLFCWVTSPIALSAISLAVYAALYGQLIPSVAFVSLGVFRSLEVTLSVVPELTTDLLDAWTSINRIEHYLTSSDIEHVAKNGPEVAFENASIAWPADQEIDDSERFVLRDVTVTFPKGELSVISGKTGTGKSLVLSAILGEVDVLSGSLTVPQPPSPAERHDNKATKGNWIIPNSIAYVAQIPWIENASIKDNIVFGLPYDPARYEQTIEVCALKKDLEMLSDGEDTEIGANGINLSGGQKWRITLARAIYSRAGILVMDDIFSAVDAHVGKHIFDKCLNGELAAGRTRILVTHHVALCEKKTKYLVELGDGRVLHAGLLSELEEDGTLEHIKSHEQTEEEIREDETAAATAVNSDDSADDEEEHANGDTLKKVSSRSQARKFVEEEKREEGAVKQQIYTTYLKDSGGWSYWLLAITIFVVVQGFTIGRSWWIRLWASASEGNEALAVSSVNGSSGAMSSFTYIYSLQHSALGPATSNLAAAAQENNVVYYLSVYVGLAAISAFIGTYKYFYIYLGSIRASRSLFAKLNFVVLRAPLRWLDTVPLGRILNRFTADFHIIDSQLANSLSFGGGSFISLLGVIVAGLFVSPYITLLSLVLLLVCVRYALLYLNGARPVKRLESNTKSPVFEQFGSALSGVSTIRGFDKAQTYIERMYTRLDDWSTATWHLWLFNRWVSWKMNLVGTVYSVFVAVLILATPSMDAALAGFALAFALEFANSIMWTVRLYANVELNMNAAERIIEYTELPTESLEGKAPPAAWPTQGRIEVDDLVVSYAPDLPPVLKGLTFNVNAQERVGVVGRTGAGKSSLTLALFRFLEARSGTIYIDGQDISKISLHDLRSRLAIIPQDPVLFSGTVRSNLDPFDHHSDAELRDCLERVHLISSGTGATTPTALTAGDGQGAGGGGGSEGSATPTRKNANVFEDLQSPVSEGGLNLSQGQRQLLCLARAIVSRPRVMVLDEATSAVDMHTDALIQRSIREEFTGSTLLVIAHRLSTIADFDRILVLSDGRVAEFGTPRELWELEVGEDGAGGRGIFRGMCEESGEREGLREVIFGKK</sequence>
<dbReference type="PROSITE" id="PS00211">
    <property type="entry name" value="ABC_TRANSPORTER_1"/>
    <property type="match status" value="1"/>
</dbReference>
<dbReference type="SMART" id="SM00382">
    <property type="entry name" value="AAA"/>
    <property type="match status" value="2"/>
</dbReference>
<comment type="subcellular location">
    <subcellularLocation>
        <location evidence="1">Membrane</location>
        <topology evidence="1">Multi-pass membrane protein</topology>
    </subcellularLocation>
</comment>
<dbReference type="InterPro" id="IPR036640">
    <property type="entry name" value="ABC1_TM_sf"/>
</dbReference>
<evidence type="ECO:0000256" key="1">
    <source>
        <dbReference type="ARBA" id="ARBA00004141"/>
    </source>
</evidence>
<dbReference type="GO" id="GO:0005524">
    <property type="term" value="F:ATP binding"/>
    <property type="evidence" value="ECO:0007669"/>
    <property type="project" value="UniProtKB-KW"/>
</dbReference>
<feature type="transmembrane region" description="Helical" evidence="12">
    <location>
        <begin position="617"/>
        <end position="640"/>
    </location>
</feature>
<keyword evidence="9 12" id="KW-0472">Membrane</keyword>
<evidence type="ECO:0000256" key="8">
    <source>
        <dbReference type="ARBA" id="ARBA00022989"/>
    </source>
</evidence>
<feature type="region of interest" description="Disordered" evidence="11">
    <location>
        <begin position="951"/>
        <end position="995"/>
    </location>
</feature>
<evidence type="ECO:0000256" key="3">
    <source>
        <dbReference type="ARBA" id="ARBA00022448"/>
    </source>
</evidence>
<dbReference type="CDD" id="cd03244">
    <property type="entry name" value="ABCC_MRP_domain2"/>
    <property type="match status" value="1"/>
</dbReference>
<dbReference type="SUPFAM" id="SSF52540">
    <property type="entry name" value="P-loop containing nucleoside triphosphate hydrolases"/>
    <property type="match status" value="2"/>
</dbReference>
<gene>
    <name evidence="15" type="ORF">E0L32_003324</name>
</gene>
<proteinExistence type="inferred from homology"/>
<dbReference type="InParanoid" id="A0A507BD62"/>
<keyword evidence="3" id="KW-0813">Transport</keyword>
<dbReference type="InterPro" id="IPR050173">
    <property type="entry name" value="ABC_transporter_C-like"/>
</dbReference>
<feature type="transmembrane region" description="Helical" evidence="12">
    <location>
        <begin position="205"/>
        <end position="223"/>
    </location>
</feature>
<dbReference type="Proteomes" id="UP000319257">
    <property type="component" value="Unassembled WGS sequence"/>
</dbReference>
<dbReference type="STRING" id="1093900.A0A507BD62"/>
<dbReference type="InterPro" id="IPR003593">
    <property type="entry name" value="AAA+_ATPase"/>
</dbReference>
<name>A0A507BD62_9PEZI</name>
<evidence type="ECO:0000256" key="4">
    <source>
        <dbReference type="ARBA" id="ARBA00022692"/>
    </source>
</evidence>
<evidence type="ECO:0000256" key="7">
    <source>
        <dbReference type="ARBA" id="ARBA00022840"/>
    </source>
</evidence>